<keyword evidence="4" id="KW-0862">Zinc</keyword>
<gene>
    <name evidence="6" type="ORF">SAMN02744040_00979</name>
</gene>
<accession>A0A1M5QJ70</accession>
<dbReference type="OrthoDB" id="9802248at2"/>
<dbReference type="GO" id="GO:0016787">
    <property type="term" value="F:hydrolase activity"/>
    <property type="evidence" value="ECO:0007669"/>
    <property type="project" value="UniProtKB-KW"/>
</dbReference>
<dbReference type="AlphaFoldDB" id="A0A1M5QJ70"/>
<dbReference type="GO" id="GO:0046872">
    <property type="term" value="F:metal ion binding"/>
    <property type="evidence" value="ECO:0007669"/>
    <property type="project" value="UniProtKB-KW"/>
</dbReference>
<evidence type="ECO:0000256" key="4">
    <source>
        <dbReference type="ARBA" id="ARBA00022833"/>
    </source>
</evidence>
<evidence type="ECO:0000259" key="5">
    <source>
        <dbReference type="SMART" id="SM00849"/>
    </source>
</evidence>
<dbReference type="Proteomes" id="UP000242520">
    <property type="component" value="Unassembled WGS sequence"/>
</dbReference>
<reference evidence="7" key="1">
    <citation type="submission" date="2016-11" db="EMBL/GenBank/DDBJ databases">
        <authorList>
            <person name="Varghese N."/>
            <person name="Submissions S."/>
        </authorList>
    </citation>
    <scope>NUCLEOTIDE SEQUENCE [LARGE SCALE GENOMIC DNA]</scope>
    <source>
        <strain evidence="7">DSM 15285</strain>
    </source>
</reference>
<dbReference type="Gene3D" id="3.60.15.10">
    <property type="entry name" value="Ribonuclease Z/Hydroxyacylglutathione hydrolase-like"/>
    <property type="match status" value="1"/>
</dbReference>
<dbReference type="STRING" id="1123350.SAMN02744040_00979"/>
<dbReference type="InterPro" id="IPR051453">
    <property type="entry name" value="MBL_Glyoxalase_II"/>
</dbReference>
<evidence type="ECO:0000313" key="7">
    <source>
        <dbReference type="Proteomes" id="UP000242520"/>
    </source>
</evidence>
<evidence type="ECO:0000256" key="1">
    <source>
        <dbReference type="ARBA" id="ARBA00001947"/>
    </source>
</evidence>
<dbReference type="PANTHER" id="PTHR46233">
    <property type="entry name" value="HYDROXYACYLGLUTATHIONE HYDROLASE GLOC"/>
    <property type="match status" value="1"/>
</dbReference>
<keyword evidence="7" id="KW-1185">Reference proteome</keyword>
<comment type="cofactor">
    <cofactor evidence="1">
        <name>Zn(2+)</name>
        <dbReference type="ChEBI" id="CHEBI:29105"/>
    </cofactor>
</comment>
<dbReference type="Pfam" id="PF00753">
    <property type="entry name" value="Lactamase_B"/>
    <property type="match status" value="1"/>
</dbReference>
<dbReference type="InterPro" id="IPR036866">
    <property type="entry name" value="RibonucZ/Hydroxyglut_hydro"/>
</dbReference>
<dbReference type="CDD" id="cd06262">
    <property type="entry name" value="metallo-hydrolase-like_MBL-fold"/>
    <property type="match status" value="1"/>
</dbReference>
<evidence type="ECO:0000313" key="6">
    <source>
        <dbReference type="EMBL" id="SHH14028.1"/>
    </source>
</evidence>
<dbReference type="SMART" id="SM00849">
    <property type="entry name" value="Lactamase_B"/>
    <property type="match status" value="1"/>
</dbReference>
<proteinExistence type="predicted"/>
<sequence>MFLQKIVAGVYGVNCYILGDEQTKKCAVLDPGGSLDEIIDIVENNEFKVDYIILTHGHGDHIGAVKELKQKTNAKILAHEDEKFILNSSKNNLTHMMGGAFEIEADEYLKDGQIVKIGNLELKIIHTPGHTPGCICIKVDDVLFTGDTLFAGSIGRTDLPGGDYDTILDSLDKLSNLDDNLKVLPGHGPASKISVEKSKNPYMQK</sequence>
<dbReference type="SUPFAM" id="SSF56281">
    <property type="entry name" value="Metallo-hydrolase/oxidoreductase"/>
    <property type="match status" value="1"/>
</dbReference>
<organism evidence="6 7">
    <name type="scientific">Tepidibacter thalassicus DSM 15285</name>
    <dbReference type="NCBI Taxonomy" id="1123350"/>
    <lineage>
        <taxon>Bacteria</taxon>
        <taxon>Bacillati</taxon>
        <taxon>Bacillota</taxon>
        <taxon>Clostridia</taxon>
        <taxon>Peptostreptococcales</taxon>
        <taxon>Peptostreptococcaceae</taxon>
        <taxon>Tepidibacter</taxon>
    </lineage>
</organism>
<evidence type="ECO:0000256" key="2">
    <source>
        <dbReference type="ARBA" id="ARBA00022723"/>
    </source>
</evidence>
<name>A0A1M5QJ70_9FIRM</name>
<keyword evidence="2" id="KW-0479">Metal-binding</keyword>
<evidence type="ECO:0000256" key="3">
    <source>
        <dbReference type="ARBA" id="ARBA00022801"/>
    </source>
</evidence>
<protein>
    <submittedName>
        <fullName evidence="6">Glyoxylase, beta-lactamase superfamily II</fullName>
    </submittedName>
</protein>
<feature type="domain" description="Metallo-beta-lactamase" evidence="5">
    <location>
        <begin position="12"/>
        <end position="187"/>
    </location>
</feature>
<dbReference type="RefSeq" id="WP_072724218.1">
    <property type="nucleotide sequence ID" value="NZ_FQXH01000008.1"/>
</dbReference>
<keyword evidence="3" id="KW-0378">Hydrolase</keyword>
<dbReference type="PANTHER" id="PTHR46233:SF3">
    <property type="entry name" value="HYDROXYACYLGLUTATHIONE HYDROLASE GLOC"/>
    <property type="match status" value="1"/>
</dbReference>
<dbReference type="InterPro" id="IPR001279">
    <property type="entry name" value="Metallo-B-lactamas"/>
</dbReference>
<dbReference type="EMBL" id="FQXH01000008">
    <property type="protein sequence ID" value="SHH14028.1"/>
    <property type="molecule type" value="Genomic_DNA"/>
</dbReference>